<evidence type="ECO:0000259" key="10">
    <source>
        <dbReference type="PROSITE" id="PS50928"/>
    </source>
</evidence>
<organism evidence="11 12">
    <name type="scientific">Sodalis ligni</name>
    <dbReference type="NCBI Taxonomy" id="2697027"/>
    <lineage>
        <taxon>Bacteria</taxon>
        <taxon>Pseudomonadati</taxon>
        <taxon>Pseudomonadota</taxon>
        <taxon>Gammaproteobacteria</taxon>
        <taxon>Enterobacterales</taxon>
        <taxon>Bruguierivoracaceae</taxon>
        <taxon>Sodalis</taxon>
    </lineage>
</organism>
<keyword evidence="7 9" id="KW-0472">Membrane</keyword>
<proteinExistence type="inferred from homology"/>
<dbReference type="Gene3D" id="1.10.3720.10">
    <property type="entry name" value="MetI-like"/>
    <property type="match status" value="1"/>
</dbReference>
<dbReference type="GO" id="GO:0005886">
    <property type="term" value="C:plasma membrane"/>
    <property type="evidence" value="ECO:0007669"/>
    <property type="project" value="UniProtKB-SubCell"/>
</dbReference>
<evidence type="ECO:0000313" key="11">
    <source>
        <dbReference type="EMBL" id="TCL03585.1"/>
    </source>
</evidence>
<evidence type="ECO:0000256" key="4">
    <source>
        <dbReference type="ARBA" id="ARBA00022519"/>
    </source>
</evidence>
<dbReference type="InterPro" id="IPR000515">
    <property type="entry name" value="MetI-like"/>
</dbReference>
<keyword evidence="6 9" id="KW-1133">Transmembrane helix</keyword>
<dbReference type="GO" id="GO:0071916">
    <property type="term" value="F:dipeptide transmembrane transporter activity"/>
    <property type="evidence" value="ECO:0007669"/>
    <property type="project" value="TreeGrafter"/>
</dbReference>
<comment type="caution">
    <text evidence="11">The sequence shown here is derived from an EMBL/GenBank/DDBJ whole genome shotgun (WGS) entry which is preliminary data.</text>
</comment>
<keyword evidence="4" id="KW-0997">Cell inner membrane</keyword>
<dbReference type="AlphaFoldDB" id="A0A4R1N8D5"/>
<dbReference type="SUPFAM" id="SSF161098">
    <property type="entry name" value="MetI-like"/>
    <property type="match status" value="1"/>
</dbReference>
<dbReference type="InterPro" id="IPR045621">
    <property type="entry name" value="BPD_transp_1_N"/>
</dbReference>
<dbReference type="EMBL" id="SJOI01000001">
    <property type="protein sequence ID" value="TCL03585.1"/>
    <property type="molecule type" value="Genomic_DNA"/>
</dbReference>
<dbReference type="Pfam" id="PF00528">
    <property type="entry name" value="BPD_transp_1"/>
    <property type="match status" value="1"/>
</dbReference>
<keyword evidence="5 9" id="KW-0812">Transmembrane</keyword>
<dbReference type="CDD" id="cd06261">
    <property type="entry name" value="TM_PBP2"/>
    <property type="match status" value="1"/>
</dbReference>
<evidence type="ECO:0000256" key="7">
    <source>
        <dbReference type="ARBA" id="ARBA00023136"/>
    </source>
</evidence>
<keyword evidence="3" id="KW-1003">Cell membrane</keyword>
<evidence type="ECO:0000256" key="5">
    <source>
        <dbReference type="ARBA" id="ARBA00022692"/>
    </source>
</evidence>
<comment type="subcellular location">
    <subcellularLocation>
        <location evidence="1">Cell inner membrane</location>
        <topology evidence="1">Multi-pass membrane protein</topology>
    </subcellularLocation>
    <subcellularLocation>
        <location evidence="9">Cell membrane</location>
        <topology evidence="9">Multi-pass membrane protein</topology>
    </subcellularLocation>
</comment>
<dbReference type="InterPro" id="IPR035906">
    <property type="entry name" value="MetI-like_sf"/>
</dbReference>
<reference evidence="11 12" key="1">
    <citation type="submission" date="2019-02" db="EMBL/GenBank/DDBJ databases">
        <title>Investigation of anaerobic lignin degradation for improved lignocellulosic biofuels.</title>
        <authorList>
            <person name="Deangelis K."/>
        </authorList>
    </citation>
    <scope>NUCLEOTIDE SEQUENCE [LARGE SCALE GENOMIC DNA]</scope>
    <source>
        <strain evidence="11 12">159R</strain>
    </source>
</reference>
<feature type="transmembrane region" description="Helical" evidence="9">
    <location>
        <begin position="99"/>
        <end position="122"/>
    </location>
</feature>
<dbReference type="OrthoDB" id="9805855at2"/>
<dbReference type="Proteomes" id="UP000294555">
    <property type="component" value="Unassembled WGS sequence"/>
</dbReference>
<dbReference type="PANTHER" id="PTHR43163">
    <property type="entry name" value="DIPEPTIDE TRANSPORT SYSTEM PERMEASE PROTEIN DPPB-RELATED"/>
    <property type="match status" value="1"/>
</dbReference>
<dbReference type="Pfam" id="PF19300">
    <property type="entry name" value="BPD_transp_1_N"/>
    <property type="match status" value="1"/>
</dbReference>
<keyword evidence="12" id="KW-1185">Reference proteome</keyword>
<name>A0A4R1N8D5_9GAMM</name>
<protein>
    <submittedName>
        <fullName evidence="11">Peptide/nickel transport system permease protein</fullName>
    </submittedName>
</protein>
<feature type="transmembrane region" description="Helical" evidence="9">
    <location>
        <begin position="134"/>
        <end position="158"/>
    </location>
</feature>
<feature type="domain" description="ABC transmembrane type-1" evidence="10">
    <location>
        <begin position="95"/>
        <end position="304"/>
    </location>
</feature>
<keyword evidence="2 9" id="KW-0813">Transport</keyword>
<evidence type="ECO:0000256" key="2">
    <source>
        <dbReference type="ARBA" id="ARBA00022448"/>
    </source>
</evidence>
<gene>
    <name evidence="11" type="ORF">EZJ58_1660</name>
</gene>
<dbReference type="PANTHER" id="PTHR43163:SF6">
    <property type="entry name" value="DIPEPTIDE TRANSPORT SYSTEM PERMEASE PROTEIN DPPB-RELATED"/>
    <property type="match status" value="1"/>
</dbReference>
<evidence type="ECO:0000313" key="12">
    <source>
        <dbReference type="Proteomes" id="UP000294555"/>
    </source>
</evidence>
<dbReference type="RefSeq" id="WP_132922440.1">
    <property type="nucleotide sequence ID" value="NZ_CP075169.1"/>
</dbReference>
<feature type="transmembrane region" description="Helical" evidence="9">
    <location>
        <begin position="9"/>
        <end position="29"/>
    </location>
</feature>
<evidence type="ECO:0000256" key="9">
    <source>
        <dbReference type="RuleBase" id="RU363032"/>
    </source>
</evidence>
<evidence type="ECO:0000256" key="8">
    <source>
        <dbReference type="ARBA" id="ARBA00024202"/>
    </source>
</evidence>
<accession>A0A4R1N8D5</accession>
<evidence type="ECO:0000256" key="3">
    <source>
        <dbReference type="ARBA" id="ARBA00022475"/>
    </source>
</evidence>
<feature type="transmembrane region" description="Helical" evidence="9">
    <location>
        <begin position="286"/>
        <end position="307"/>
    </location>
</feature>
<dbReference type="PROSITE" id="PS50928">
    <property type="entry name" value="ABC_TM1"/>
    <property type="match status" value="1"/>
</dbReference>
<evidence type="ECO:0000256" key="1">
    <source>
        <dbReference type="ARBA" id="ARBA00004429"/>
    </source>
</evidence>
<sequence length="316" mass="34657">MIWYTLHRILALIPVLLVVAVVVFCLVHLTPGDPALVILGDNASPGDVLALHQQLGLDKPLPEQFWRWFAQVLRGNLGHSLFLGDSVASLFAQHLKPTLALAVLAQSIAMALGIGGGILAAYRRGRWADRIIMALATFGLSIPGFLLGLFLIFFFAVHLRWFPVVGYKSDGIGLWQNLYYLFLPALALAIRIAALLARMTRTVMLEVLSEHYIKTARAKGLSEWSVLWRHGFKNALIPVLNICGESFGSLVTGAIVIESVFGIPGIGLLIVDSIERRDLTVIQGSVLLITVSYVLINLIVDLTFGFIDPRINVSRS</sequence>
<comment type="similarity">
    <text evidence="8">Belongs to the binding-protein-dependent transport system permease family. OppBC subfamily.</text>
</comment>
<feature type="transmembrane region" description="Helical" evidence="9">
    <location>
        <begin position="178"/>
        <end position="197"/>
    </location>
</feature>
<evidence type="ECO:0000256" key="6">
    <source>
        <dbReference type="ARBA" id="ARBA00022989"/>
    </source>
</evidence>